<dbReference type="InterPro" id="IPR051353">
    <property type="entry name" value="Tobamovirus_resist_UPF0261"/>
</dbReference>
<dbReference type="CDD" id="cd15488">
    <property type="entry name" value="Tm-1-like"/>
    <property type="match status" value="1"/>
</dbReference>
<feature type="domain" description="UPF0261" evidence="1">
    <location>
        <begin position="4"/>
        <end position="177"/>
    </location>
</feature>
<gene>
    <name evidence="3" type="ORF">ACFSE6_12675</name>
</gene>
<protein>
    <submittedName>
        <fullName evidence="3">Tm-1-like ATP-binding domain-containing protein</fullName>
    </submittedName>
</protein>
<feature type="domain" description="UPF0261" evidence="2">
    <location>
        <begin position="188"/>
        <end position="402"/>
    </location>
</feature>
<sequence length="409" mass="42315">MTRPTVVLLGTLDTKGGEYEFVRERLHAAGVDTVVVDAGVLGEPAFLPDVAREEVSAAGEADLSALRRAGDRGAAVTAMAAGAAAVVDRLRRDGRCDGALALGGTGGTSLASHAFRVLPLGIPKLIVSTAASGDTRAYVGESDLMLMPSVVDVAGVNRISAQILGNAADAMAGMVTSAPVSWPDTASLIAASMFGVTTPCVDHARSLLSDHGYEVLVFHMTGVGGATLEALAAEGYLSGVLDVTTTELADELVGGVFSAGPDRLTAAGRAGIPQVVSVGALDMVNFGPRETVPDRFAERNLFVHNPSITLMRTTPEECEQLGTRVATRLSRSSGPVTLFLPLRGVSALAVEGAPFHDPAADQALFDAIRAHVDRSVVDVVELDLAVNDEAFSAAMADRLHEYLSTRGTS</sequence>
<dbReference type="Gene3D" id="3.40.50.12020">
    <property type="entry name" value="Uncharacterised protein family UPF0261, NN domain"/>
    <property type="match status" value="1"/>
</dbReference>
<dbReference type="Pfam" id="PF23189">
    <property type="entry name" value="UPF0261_C"/>
    <property type="match status" value="1"/>
</dbReference>
<dbReference type="PANTHER" id="PTHR31862">
    <property type="entry name" value="UPF0261 DOMAIN PROTEIN (AFU_ORTHOLOGUE AFUA_1G10120)"/>
    <property type="match status" value="1"/>
</dbReference>
<dbReference type="EMBL" id="JBHUEE010000006">
    <property type="protein sequence ID" value="MFD1718695.1"/>
    <property type="molecule type" value="Genomic_DNA"/>
</dbReference>
<keyword evidence="4" id="KW-1185">Reference proteome</keyword>
<dbReference type="InterPro" id="IPR056778">
    <property type="entry name" value="UPF0261_C"/>
</dbReference>
<dbReference type="InterPro" id="IPR008322">
    <property type="entry name" value="UPF0261"/>
</dbReference>
<proteinExistence type="predicted"/>
<dbReference type="NCBIfam" id="NF002674">
    <property type="entry name" value="PRK02399.1-2"/>
    <property type="match status" value="1"/>
</dbReference>
<dbReference type="Gene3D" id="3.40.50.12030">
    <property type="entry name" value="Uncharacterised protein family UPF0261, NC domain"/>
    <property type="match status" value="1"/>
</dbReference>
<reference evidence="4" key="1">
    <citation type="journal article" date="2019" name="Int. J. Syst. Evol. Microbiol.">
        <title>The Global Catalogue of Microorganisms (GCM) 10K type strain sequencing project: providing services to taxonomists for standard genome sequencing and annotation.</title>
        <authorList>
            <consortium name="The Broad Institute Genomics Platform"/>
            <consortium name="The Broad Institute Genome Sequencing Center for Infectious Disease"/>
            <person name="Wu L."/>
            <person name="Ma J."/>
        </authorList>
    </citation>
    <scope>NUCLEOTIDE SEQUENCE [LARGE SCALE GENOMIC DNA]</scope>
    <source>
        <strain evidence="4">JCM 17130</strain>
    </source>
</reference>
<dbReference type="PANTHER" id="PTHR31862:SF1">
    <property type="entry name" value="UPF0261 DOMAIN PROTEIN (AFU_ORTHOLOGUE AFUA_1G10120)"/>
    <property type="match status" value="1"/>
</dbReference>
<evidence type="ECO:0000313" key="3">
    <source>
        <dbReference type="EMBL" id="MFD1718695.1"/>
    </source>
</evidence>
<comment type="caution">
    <text evidence="3">The sequence shown here is derived from an EMBL/GenBank/DDBJ whole genome shotgun (WGS) entry which is preliminary data.</text>
</comment>
<evidence type="ECO:0000259" key="2">
    <source>
        <dbReference type="Pfam" id="PF23189"/>
    </source>
</evidence>
<evidence type="ECO:0000259" key="1">
    <source>
        <dbReference type="Pfam" id="PF06792"/>
    </source>
</evidence>
<dbReference type="RefSeq" id="WP_388007488.1">
    <property type="nucleotide sequence ID" value="NZ_JBHUEE010000006.1"/>
</dbReference>
<name>A0ABW4L5F6_9MICO</name>
<evidence type="ECO:0000313" key="4">
    <source>
        <dbReference type="Proteomes" id="UP001597277"/>
    </source>
</evidence>
<dbReference type="Pfam" id="PF06792">
    <property type="entry name" value="UPF0261"/>
    <property type="match status" value="1"/>
</dbReference>
<dbReference type="InterPro" id="IPR044122">
    <property type="entry name" value="UPF0261_N"/>
</dbReference>
<organism evidence="3 4">
    <name type="scientific">Georgenia deserti</name>
    <dbReference type="NCBI Taxonomy" id="2093781"/>
    <lineage>
        <taxon>Bacteria</taxon>
        <taxon>Bacillati</taxon>
        <taxon>Actinomycetota</taxon>
        <taxon>Actinomycetes</taxon>
        <taxon>Micrococcales</taxon>
        <taxon>Bogoriellaceae</taxon>
        <taxon>Georgenia</taxon>
    </lineage>
</organism>
<accession>A0ABW4L5F6</accession>
<dbReference type="PIRSF" id="PIRSF033271">
    <property type="entry name" value="UCP033271"/>
    <property type="match status" value="1"/>
</dbReference>
<dbReference type="Proteomes" id="UP001597277">
    <property type="component" value="Unassembled WGS sequence"/>
</dbReference>